<dbReference type="InterPro" id="IPR000531">
    <property type="entry name" value="Beta-barrel_TonB"/>
</dbReference>
<evidence type="ECO:0000313" key="20">
    <source>
        <dbReference type="EMBL" id="EFF75760.1"/>
    </source>
</evidence>
<dbReference type="PROSITE" id="PS52016">
    <property type="entry name" value="TONB_DEPENDENT_REC_3"/>
    <property type="match status" value="1"/>
</dbReference>
<comment type="caution">
    <text evidence="20">The sequence shown here is derived from an EMBL/GenBank/DDBJ whole genome shotgun (WGS) entry which is preliminary data.</text>
</comment>
<keyword evidence="5" id="KW-0410">Iron transport</keyword>
<evidence type="ECO:0000259" key="18">
    <source>
        <dbReference type="Pfam" id="PF00593"/>
    </source>
</evidence>
<dbReference type="InterPro" id="IPR036942">
    <property type="entry name" value="Beta-barrel_TonB_sf"/>
</dbReference>
<feature type="short sequence motif" description="TonB C-terminal box" evidence="15">
    <location>
        <begin position="688"/>
        <end position="705"/>
    </location>
</feature>
<evidence type="ECO:0000256" key="10">
    <source>
        <dbReference type="ARBA" id="ARBA00023077"/>
    </source>
</evidence>
<dbReference type="InterPro" id="IPR010105">
    <property type="entry name" value="TonB_sidphr_rcpt"/>
</dbReference>
<feature type="signal peptide" evidence="17">
    <location>
        <begin position="1"/>
        <end position="33"/>
    </location>
</feature>
<evidence type="ECO:0000256" key="17">
    <source>
        <dbReference type="SAM" id="SignalP"/>
    </source>
</evidence>
<keyword evidence="10 16" id="KW-0798">TonB box</keyword>
<evidence type="ECO:0000256" key="4">
    <source>
        <dbReference type="ARBA" id="ARBA00022452"/>
    </source>
</evidence>
<keyword evidence="4 14" id="KW-1134">Transmembrane beta strand</keyword>
<dbReference type="Proteomes" id="UP000004510">
    <property type="component" value="Unassembled WGS sequence"/>
</dbReference>
<dbReference type="Gene3D" id="2.40.170.20">
    <property type="entry name" value="TonB-dependent receptor, beta-barrel domain"/>
    <property type="match status" value="1"/>
</dbReference>
<keyword evidence="11 14" id="KW-0472">Membrane</keyword>
<dbReference type="HOGENOM" id="CLU_008287_9_4_4"/>
<dbReference type="PATRIC" id="fig|742159.3.peg.3756"/>
<evidence type="ECO:0000259" key="19">
    <source>
        <dbReference type="Pfam" id="PF07715"/>
    </source>
</evidence>
<name>D4XBH4_9BURK</name>
<dbReference type="EMBL" id="ADMS01000062">
    <property type="protein sequence ID" value="EFF75760.1"/>
    <property type="molecule type" value="Genomic_DNA"/>
</dbReference>
<dbReference type="InterPro" id="IPR012910">
    <property type="entry name" value="Plug_dom"/>
</dbReference>
<evidence type="ECO:0000256" key="8">
    <source>
        <dbReference type="ARBA" id="ARBA00023004"/>
    </source>
</evidence>
<comment type="subcellular location">
    <subcellularLocation>
        <location evidence="1 14">Cell outer membrane</location>
        <topology evidence="1 14">Multi-pass membrane protein</topology>
    </subcellularLocation>
</comment>
<dbReference type="PROSITE" id="PS01156">
    <property type="entry name" value="TONB_DEPENDENT_REC_2"/>
    <property type="match status" value="1"/>
</dbReference>
<dbReference type="AlphaFoldDB" id="D4XBH4"/>
<dbReference type="GO" id="GO:0009279">
    <property type="term" value="C:cell outer membrane"/>
    <property type="evidence" value="ECO:0007669"/>
    <property type="project" value="UniProtKB-SubCell"/>
</dbReference>
<dbReference type="GO" id="GO:0015344">
    <property type="term" value="F:siderophore uptake transmembrane transporter activity"/>
    <property type="evidence" value="ECO:0007669"/>
    <property type="project" value="TreeGrafter"/>
</dbReference>
<dbReference type="NCBIfam" id="TIGR01783">
    <property type="entry name" value="TonB-siderophor"/>
    <property type="match status" value="1"/>
</dbReference>
<dbReference type="GO" id="GO:0015891">
    <property type="term" value="P:siderophore transport"/>
    <property type="evidence" value="ECO:0007669"/>
    <property type="project" value="InterPro"/>
</dbReference>
<dbReference type="SUPFAM" id="SSF56935">
    <property type="entry name" value="Porins"/>
    <property type="match status" value="1"/>
</dbReference>
<dbReference type="CDD" id="cd01347">
    <property type="entry name" value="ligand_gated_channel"/>
    <property type="match status" value="1"/>
</dbReference>
<evidence type="ECO:0000256" key="6">
    <source>
        <dbReference type="ARBA" id="ARBA00022692"/>
    </source>
</evidence>
<dbReference type="eggNOG" id="COG4774">
    <property type="taxonomic scope" value="Bacteria"/>
</dbReference>
<protein>
    <submittedName>
        <fullName evidence="20">TonB-dependent siderophore receptor</fullName>
    </submittedName>
</protein>
<keyword evidence="9" id="KW-0406">Ion transport</keyword>
<evidence type="ECO:0000256" key="11">
    <source>
        <dbReference type="ARBA" id="ARBA00023136"/>
    </source>
</evidence>
<evidence type="ECO:0000256" key="3">
    <source>
        <dbReference type="ARBA" id="ARBA00022448"/>
    </source>
</evidence>
<comment type="similarity">
    <text evidence="2 14 16">Belongs to the TonB-dependent receptor family.</text>
</comment>
<evidence type="ECO:0000256" key="5">
    <source>
        <dbReference type="ARBA" id="ARBA00022496"/>
    </source>
</evidence>
<reference evidence="21" key="1">
    <citation type="submission" date="2010-03" db="EMBL/GenBank/DDBJ databases">
        <title>Complete sequence of Mobiluncus curtisii ATCC 43063.</title>
        <authorList>
            <person name="Muzny D."/>
            <person name="Qin X."/>
            <person name="Deng J."/>
            <person name="Jiang H."/>
            <person name="Liu Y."/>
            <person name="Qu J."/>
            <person name="Song X.-Z."/>
            <person name="Zhang L."/>
            <person name="Thornton R."/>
            <person name="Coyle M."/>
            <person name="Francisco L."/>
            <person name="Jackson L."/>
            <person name="Javaid M."/>
            <person name="Korchina V."/>
            <person name="Kovar C."/>
            <person name="Mata R."/>
            <person name="Mathew T."/>
            <person name="Ngo R."/>
            <person name="Nguyen L."/>
            <person name="Nguyen N."/>
            <person name="Okwuonu G."/>
            <person name="Ongeri F."/>
            <person name="Pham C."/>
            <person name="Simmons D."/>
            <person name="Wilczek-Boney K."/>
            <person name="Hale W."/>
            <person name="Jakkamsetti A."/>
            <person name="Pham P."/>
            <person name="Ruth R."/>
            <person name="San Lucas F."/>
            <person name="Warren J."/>
            <person name="Zhang J."/>
            <person name="Zhao Z."/>
            <person name="Zhou C."/>
            <person name="Zhu D."/>
            <person name="Lee S."/>
            <person name="Bess C."/>
            <person name="Blankenburg K."/>
            <person name="Forbes L."/>
            <person name="Fu Q."/>
            <person name="Gubbala S."/>
            <person name="Hirani K."/>
            <person name="Jayaseelan J.C."/>
            <person name="Lara F."/>
            <person name="Munidasa M."/>
            <person name="Palculict T."/>
            <person name="Patil S."/>
            <person name="Pu L.-L."/>
            <person name="Saada N."/>
            <person name="Tang L."/>
            <person name="Weissenberger G."/>
            <person name="Zhu Y."/>
            <person name="Hemphill L."/>
            <person name="Shang Y."/>
            <person name="Youmans B."/>
            <person name="Ayvaz T."/>
            <person name="Ross M."/>
            <person name="Santibanez J."/>
            <person name="Aqrawi P."/>
            <person name="Gross S."/>
            <person name="Joshi V."/>
            <person name="Fowler G."/>
            <person name="Nazareth L."/>
            <person name="Reid J."/>
            <person name="Worley K."/>
            <person name="Petrosino J."/>
            <person name="Highlander S."/>
            <person name="Gibbs R."/>
            <person name="Gibbs R."/>
        </authorList>
    </citation>
    <scope>NUCLEOTIDE SEQUENCE [LARGE SCALE GENOMIC DNA]</scope>
    <source>
        <strain evidence="21">ATCC 43553</strain>
    </source>
</reference>
<evidence type="ECO:0000256" key="2">
    <source>
        <dbReference type="ARBA" id="ARBA00009810"/>
    </source>
</evidence>
<dbReference type="PANTHER" id="PTHR32552:SF68">
    <property type="entry name" value="FERRICHROME OUTER MEMBRANE TRANSPORTER_PHAGE RECEPTOR"/>
    <property type="match status" value="1"/>
</dbReference>
<evidence type="ECO:0000313" key="21">
    <source>
        <dbReference type="Proteomes" id="UP000004510"/>
    </source>
</evidence>
<keyword evidence="6 14" id="KW-0812">Transmembrane</keyword>
<evidence type="ECO:0000256" key="12">
    <source>
        <dbReference type="ARBA" id="ARBA00023170"/>
    </source>
</evidence>
<keyword evidence="12 20" id="KW-0675">Receptor</keyword>
<keyword evidence="3 14" id="KW-0813">Transport</keyword>
<keyword evidence="7 17" id="KW-0732">Signal</keyword>
<sequence length="705" mass="77969">MTEGFEMSPPFVLHRLSWAIALALSSVLPQAMAQTAQLPAISVEGANADDPRVPEVTTATRTQTPARYVPQTIDTVKVENVQNYGVSTLGEALSGMPNVSSAQDTRFDSVRIRGFDASNDFYLDGIRDDSQYVRDLHNIERIEVLKGPAAVLYGRGSQGGIVNRVSKAPQPGRESSIEAQTGSWDLRSVYGDLSADPSDTVSVRLNVGQEESNSFRHKIGGTRQLVAPAINWRITPDLDWLVQYEYSRYDRTPDRGIPSVNGRPADVGRSTVYGDPDRDYIDDRAQSFRSRLAYTLAPDWQLRYTLAVFKLDSEFDNTYLTGYNAATGKVTRTRWQQDLSTRNVTNNLETEGLFRTGGIEHRVLFGVELAHQDRSPTLYSAATSGPGAQPVPSLDLYDPDLSRQHNGRMAVSSDARHKVKSQGYYVQDQIRLNDQWQVLAGVRMDRFSIDSTNRLLDASASHDSSGVSPRVGLVWTPLRDHSFYASYSKTFSPTGGGTIGITPNARGNTNELDPEHTRQTEVGVKSDWLDGQLSTTLALYQLELYNRRTTDPNDPTLVLLTGKQRSRGIELTAAGRLTGNWYLRGGIGLQNASIVEDNNGMAGNRVSNVARRNGSVFLTYKPAEGLYGETGLTFVGERYADNTNLTSLPGYARWDALLGYRVGKWDWRLAVRNLTDKTYYASATSAGQIQVGEPRTVVATAQYRF</sequence>
<accession>D4XBH4</accession>
<dbReference type="Pfam" id="PF00593">
    <property type="entry name" value="TonB_dep_Rec_b-barrel"/>
    <property type="match status" value="1"/>
</dbReference>
<evidence type="ECO:0000256" key="13">
    <source>
        <dbReference type="ARBA" id="ARBA00023237"/>
    </source>
</evidence>
<evidence type="ECO:0000256" key="7">
    <source>
        <dbReference type="ARBA" id="ARBA00022729"/>
    </source>
</evidence>
<dbReference type="InterPro" id="IPR039426">
    <property type="entry name" value="TonB-dep_rcpt-like"/>
</dbReference>
<dbReference type="Gene3D" id="2.170.130.10">
    <property type="entry name" value="TonB-dependent receptor, plug domain"/>
    <property type="match status" value="1"/>
</dbReference>
<dbReference type="GO" id="GO:0038023">
    <property type="term" value="F:signaling receptor activity"/>
    <property type="evidence" value="ECO:0007669"/>
    <property type="project" value="InterPro"/>
</dbReference>
<evidence type="ECO:0000256" key="1">
    <source>
        <dbReference type="ARBA" id="ARBA00004571"/>
    </source>
</evidence>
<evidence type="ECO:0000256" key="16">
    <source>
        <dbReference type="RuleBase" id="RU003357"/>
    </source>
</evidence>
<feature type="domain" description="TonB-dependent receptor-like beta-barrel" evidence="18">
    <location>
        <begin position="232"/>
        <end position="674"/>
    </location>
</feature>
<feature type="chain" id="PRO_5003066187" evidence="17">
    <location>
        <begin position="34"/>
        <end position="705"/>
    </location>
</feature>
<proteinExistence type="inferred from homology"/>
<dbReference type="InterPro" id="IPR037066">
    <property type="entry name" value="Plug_dom_sf"/>
</dbReference>
<evidence type="ECO:0000256" key="9">
    <source>
        <dbReference type="ARBA" id="ARBA00023065"/>
    </source>
</evidence>
<feature type="domain" description="TonB-dependent receptor plug" evidence="19">
    <location>
        <begin position="67"/>
        <end position="161"/>
    </location>
</feature>
<keyword evidence="8" id="KW-0408">Iron</keyword>
<evidence type="ECO:0000256" key="15">
    <source>
        <dbReference type="PROSITE-ProRule" id="PRU10144"/>
    </source>
</evidence>
<evidence type="ECO:0000256" key="14">
    <source>
        <dbReference type="PROSITE-ProRule" id="PRU01360"/>
    </source>
</evidence>
<dbReference type="InterPro" id="IPR010917">
    <property type="entry name" value="TonB_rcpt_CS"/>
</dbReference>
<dbReference type="Pfam" id="PF07715">
    <property type="entry name" value="Plug"/>
    <property type="match status" value="1"/>
</dbReference>
<dbReference type="PANTHER" id="PTHR32552">
    <property type="entry name" value="FERRICHROME IRON RECEPTOR-RELATED"/>
    <property type="match status" value="1"/>
</dbReference>
<gene>
    <name evidence="20" type="ORF">HMPREF0004_2821</name>
</gene>
<keyword evidence="13 14" id="KW-0998">Cell outer membrane</keyword>
<organism evidence="20 21">
    <name type="scientific">Achromobacter piechaudii ATCC 43553</name>
    <dbReference type="NCBI Taxonomy" id="742159"/>
    <lineage>
        <taxon>Bacteria</taxon>
        <taxon>Pseudomonadati</taxon>
        <taxon>Pseudomonadota</taxon>
        <taxon>Betaproteobacteria</taxon>
        <taxon>Burkholderiales</taxon>
        <taxon>Alcaligenaceae</taxon>
        <taxon>Achromobacter</taxon>
    </lineage>
</organism>